<proteinExistence type="predicted"/>
<keyword evidence="2" id="KW-1185">Reference proteome</keyword>
<accession>A0A7J6IZ14</accession>
<organism evidence="1 2">
    <name type="scientific">Colletotrichum fructicola (strain Nara gc5)</name>
    <name type="common">Anthracnose fungus</name>
    <name type="synonym">Colletotrichum gloeosporioides (strain Nara gc5)</name>
    <dbReference type="NCBI Taxonomy" id="1213859"/>
    <lineage>
        <taxon>Eukaryota</taxon>
        <taxon>Fungi</taxon>
        <taxon>Dikarya</taxon>
        <taxon>Ascomycota</taxon>
        <taxon>Pezizomycotina</taxon>
        <taxon>Sordariomycetes</taxon>
        <taxon>Hypocreomycetidae</taxon>
        <taxon>Glomerellales</taxon>
        <taxon>Glomerellaceae</taxon>
        <taxon>Colletotrichum</taxon>
        <taxon>Colletotrichum gloeosporioides species complex</taxon>
    </lineage>
</organism>
<evidence type="ECO:0000313" key="2">
    <source>
        <dbReference type="Proteomes" id="UP000011096"/>
    </source>
</evidence>
<reference evidence="1 2" key="2">
    <citation type="submission" date="2020-04" db="EMBL/GenBank/DDBJ databases">
        <title>Genome sequencing and assembly of multiple isolates from the Colletotrichum gloeosporioides species complex.</title>
        <authorList>
            <person name="Gan P."/>
            <person name="Shirasu K."/>
        </authorList>
    </citation>
    <scope>NUCLEOTIDE SEQUENCE [LARGE SCALE GENOMIC DNA]</scope>
    <source>
        <strain evidence="1 2">Nara gc5</strain>
    </source>
</reference>
<comment type="caution">
    <text evidence="1">The sequence shown here is derived from an EMBL/GenBank/DDBJ whole genome shotgun (WGS) entry which is preliminary data.</text>
</comment>
<sequence length="80" mass="9230">MAERHPGNRAQDESEISLPIVIIIPARFVYPRLASPGLAKRDQRFALFKKCLLTGLSLAKRSTFLDSTSTRFDNRRLRQW</sequence>
<evidence type="ECO:0000313" key="1">
    <source>
        <dbReference type="EMBL" id="KAF4481181.1"/>
    </source>
</evidence>
<reference evidence="1 2" key="1">
    <citation type="submission" date="2012-08" db="EMBL/GenBank/DDBJ databases">
        <authorList>
            <person name="Gan P.H.P."/>
            <person name="Ikeda K."/>
            <person name="Irieda H."/>
            <person name="Narusaka M."/>
            <person name="O'Connell R.J."/>
            <person name="Narusaka Y."/>
            <person name="Takano Y."/>
            <person name="Kubo Y."/>
            <person name="Shirasu K."/>
        </authorList>
    </citation>
    <scope>NUCLEOTIDE SEQUENCE [LARGE SCALE GENOMIC DNA]</scope>
    <source>
        <strain evidence="1 2">Nara gc5</strain>
    </source>
</reference>
<dbReference type="Proteomes" id="UP000011096">
    <property type="component" value="Unassembled WGS sequence"/>
</dbReference>
<dbReference type="InParanoid" id="A0A7J6IZ14"/>
<protein>
    <submittedName>
        <fullName evidence="1">Uncharacterized protein</fullName>
    </submittedName>
</protein>
<name>A0A7J6IZ14_COLFN</name>
<gene>
    <name evidence="1" type="ORF">CGGC5_v010381</name>
</gene>
<dbReference type="RefSeq" id="XP_066008265.1">
    <property type="nucleotide sequence ID" value="XM_066152342.1"/>
</dbReference>
<dbReference type="AlphaFoldDB" id="A0A7J6IZ14"/>
<dbReference type="EMBL" id="ANPB02000006">
    <property type="protein sequence ID" value="KAF4481181.1"/>
    <property type="molecule type" value="Genomic_DNA"/>
</dbReference>
<dbReference type="GeneID" id="90980102"/>